<keyword evidence="5" id="KW-0449">Lipoprotein</keyword>
<dbReference type="EMBL" id="JAZAQF010000023">
    <property type="protein sequence ID" value="MFG3816874.1"/>
    <property type="molecule type" value="Genomic_DNA"/>
</dbReference>
<dbReference type="Gene3D" id="3.40.50.10610">
    <property type="entry name" value="ABC-type transport auxiliary lipoprotein component"/>
    <property type="match status" value="1"/>
</dbReference>
<evidence type="ECO:0000256" key="6">
    <source>
        <dbReference type="SAM" id="SignalP"/>
    </source>
</evidence>
<evidence type="ECO:0000256" key="1">
    <source>
        <dbReference type="ARBA" id="ARBA00022475"/>
    </source>
</evidence>
<feature type="signal peptide" evidence="6">
    <location>
        <begin position="1"/>
        <end position="28"/>
    </location>
</feature>
<dbReference type="Pfam" id="PF03783">
    <property type="entry name" value="CsgG"/>
    <property type="match status" value="1"/>
</dbReference>
<dbReference type="Proteomes" id="UP001604335">
    <property type="component" value="Unassembled WGS sequence"/>
</dbReference>
<sequence>MKSTIGLGFAKTLVVTLLTTGVALPAVALPVATAHSATAAQTDKQTQKKRIVVLDFYYGNTGDTGYWSSYRGGAAGTGVSELVTNALVEGGKYRVADRSQVARTDGEVSTARAVEIGKANGVDAVIIGTVTQFTVESRRASGGAFGIGGNSEETIARVKLSARIVDTATGDILGTARGEAEASSRSGGGSVFGVGGSSSSADGNALLSKAVEEAVGKLATDIQAKF</sequence>
<keyword evidence="3" id="KW-0472">Membrane</keyword>
<organism evidence="7 8">
    <name type="scientific">Limnothrix redekei LRLZ20PSL1</name>
    <dbReference type="NCBI Taxonomy" id="3112953"/>
    <lineage>
        <taxon>Bacteria</taxon>
        <taxon>Bacillati</taxon>
        <taxon>Cyanobacteriota</taxon>
        <taxon>Cyanophyceae</taxon>
        <taxon>Pseudanabaenales</taxon>
        <taxon>Pseudanabaenaceae</taxon>
        <taxon>Limnothrix</taxon>
    </lineage>
</organism>
<evidence type="ECO:0000256" key="3">
    <source>
        <dbReference type="ARBA" id="ARBA00023136"/>
    </source>
</evidence>
<evidence type="ECO:0000313" key="7">
    <source>
        <dbReference type="EMBL" id="MFG3816874.1"/>
    </source>
</evidence>
<dbReference type="PANTHER" id="PTHR41164">
    <property type="entry name" value="CURLI PRODUCTION ASSEMBLY/TRANSPORT COMPONENT CSGG"/>
    <property type="match status" value="1"/>
</dbReference>
<gene>
    <name evidence="7" type="ORF">VPK24_04425</name>
</gene>
<keyword evidence="1" id="KW-1003">Cell membrane</keyword>
<dbReference type="InterPro" id="IPR005534">
    <property type="entry name" value="Curli_assmbl/transp-comp_CsgG"/>
</dbReference>
<evidence type="ECO:0000256" key="4">
    <source>
        <dbReference type="ARBA" id="ARBA00023139"/>
    </source>
</evidence>
<keyword evidence="8" id="KW-1185">Reference proteome</keyword>
<name>A0ABW7C6Q8_9CYAN</name>
<evidence type="ECO:0000256" key="5">
    <source>
        <dbReference type="ARBA" id="ARBA00023288"/>
    </source>
</evidence>
<dbReference type="RefSeq" id="WP_158234356.1">
    <property type="nucleotide sequence ID" value="NZ_JAZAQF010000023.1"/>
</dbReference>
<keyword evidence="2 6" id="KW-0732">Signal</keyword>
<evidence type="ECO:0000256" key="2">
    <source>
        <dbReference type="ARBA" id="ARBA00022729"/>
    </source>
</evidence>
<dbReference type="PANTHER" id="PTHR41164:SF1">
    <property type="entry name" value="CURLI PRODUCTION ASSEMBLY_TRANSPORT COMPONENT CSGG"/>
    <property type="match status" value="1"/>
</dbReference>
<keyword evidence="4" id="KW-0564">Palmitate</keyword>
<reference evidence="8" key="1">
    <citation type="journal article" date="2024" name="Algal Res.">
        <title>Biochemical, toxicological and genomic investigation of a high-biomass producing Limnothrix strain isolated from Italian shallow drinking water reservoir.</title>
        <authorList>
            <person name="Simonazzi M."/>
            <person name="Shishido T.K."/>
            <person name="Delbaje E."/>
            <person name="Wahlsten M."/>
            <person name="Fewer D.P."/>
            <person name="Sivonen K."/>
            <person name="Pezzolesi L."/>
            <person name="Pistocchi R."/>
        </authorList>
    </citation>
    <scope>NUCLEOTIDE SEQUENCE [LARGE SCALE GENOMIC DNA]</scope>
    <source>
        <strain evidence="8">LRLZ20PSL1</strain>
    </source>
</reference>
<proteinExistence type="predicted"/>
<accession>A0ABW7C6Q8</accession>
<feature type="chain" id="PRO_5045223193" evidence="6">
    <location>
        <begin position="29"/>
        <end position="226"/>
    </location>
</feature>
<evidence type="ECO:0000313" key="8">
    <source>
        <dbReference type="Proteomes" id="UP001604335"/>
    </source>
</evidence>
<protein>
    <submittedName>
        <fullName evidence="7">CsgG/HfaB family protein</fullName>
    </submittedName>
</protein>
<comment type="caution">
    <text evidence="7">The sequence shown here is derived from an EMBL/GenBank/DDBJ whole genome shotgun (WGS) entry which is preliminary data.</text>
</comment>